<dbReference type="GO" id="GO:0006979">
    <property type="term" value="P:response to oxidative stress"/>
    <property type="evidence" value="ECO:0007669"/>
    <property type="project" value="TreeGrafter"/>
</dbReference>
<dbReference type="AlphaFoldDB" id="A0AB39KZQ9"/>
<dbReference type="Pfam" id="PF05071">
    <property type="entry name" value="NDUFA12"/>
    <property type="match status" value="1"/>
</dbReference>
<dbReference type="RefSeq" id="WP_369062588.1">
    <property type="nucleotide sequence ID" value="NZ_CP158375.1"/>
</dbReference>
<organism evidence="2">
    <name type="scientific">Caulobacter sp. 73W</name>
    <dbReference type="NCBI Taxonomy" id="3161137"/>
    <lineage>
        <taxon>Bacteria</taxon>
        <taxon>Pseudomonadati</taxon>
        <taxon>Pseudomonadota</taxon>
        <taxon>Alphaproteobacteria</taxon>
        <taxon>Caulobacterales</taxon>
        <taxon>Caulobacteraceae</taxon>
        <taxon>Caulobacter</taxon>
    </lineage>
</organism>
<feature type="region of interest" description="Disordered" evidence="1">
    <location>
        <begin position="109"/>
        <end position="132"/>
    </location>
</feature>
<dbReference type="GO" id="GO:0045271">
    <property type="term" value="C:respiratory chain complex I"/>
    <property type="evidence" value="ECO:0007669"/>
    <property type="project" value="InterPro"/>
</dbReference>
<dbReference type="PANTHER" id="PTHR12910">
    <property type="entry name" value="NADH-UBIQUINONE OXIDOREDUCTASE SUBUNIT B17.2"/>
    <property type="match status" value="1"/>
</dbReference>
<dbReference type="InterPro" id="IPR007763">
    <property type="entry name" value="NDUFA12"/>
</dbReference>
<dbReference type="EMBL" id="CP158375">
    <property type="protein sequence ID" value="XDO98718.1"/>
    <property type="molecule type" value="Genomic_DNA"/>
</dbReference>
<protein>
    <submittedName>
        <fullName evidence="2">NADH:ubiquinone oxidoreductase subunit NDUFA12</fullName>
    </submittedName>
</protein>
<evidence type="ECO:0000256" key="1">
    <source>
        <dbReference type="SAM" id="MobiDB-lite"/>
    </source>
</evidence>
<accession>A0AB39KZQ9</accession>
<reference evidence="2" key="1">
    <citation type="submission" date="2024-06" db="EMBL/GenBank/DDBJ databases">
        <title>Caulobacter inopinatus, sp. nov.</title>
        <authorList>
            <person name="Donachie S.P."/>
        </authorList>
    </citation>
    <scope>NUCLEOTIDE SEQUENCE</scope>
    <source>
        <strain evidence="2">73W</strain>
    </source>
</reference>
<dbReference type="NCBIfam" id="NF006040">
    <property type="entry name" value="PRK08183.1"/>
    <property type="match status" value="1"/>
</dbReference>
<sequence>MLKSIFTWWNQGTVGLRFTVSRLGRLVGTDEYGNRYFEARDDRESYDKGRKRRWVIFRGYADASKVPAEWHGWLHYTLDEVPTAQPLPRKEWEKDHLPNLTGTVHAWRPKGSIARGGERQAATGDYQAWSPE</sequence>
<evidence type="ECO:0000313" key="2">
    <source>
        <dbReference type="EMBL" id="XDO98718.1"/>
    </source>
</evidence>
<proteinExistence type="predicted"/>
<gene>
    <name evidence="2" type="ORF">ABOZ73_01225</name>
</gene>
<name>A0AB39KZQ9_9CAUL</name>
<dbReference type="PANTHER" id="PTHR12910:SF2">
    <property type="entry name" value="NADH DEHYDROGENASE [UBIQUINONE] 1 ALPHA SUBCOMPLEX SUBUNIT 12"/>
    <property type="match status" value="1"/>
</dbReference>